<comment type="similarity">
    <text evidence="1">Belongs to the short-chain dehydrogenases/reductases (SDR) family.</text>
</comment>
<dbReference type="InterPro" id="IPR002347">
    <property type="entry name" value="SDR_fam"/>
</dbReference>
<keyword evidence="5" id="KW-1185">Reference proteome</keyword>
<dbReference type="Gene3D" id="3.40.50.720">
    <property type="entry name" value="NAD(P)-binding Rossmann-like Domain"/>
    <property type="match status" value="1"/>
</dbReference>
<dbReference type="AlphaFoldDB" id="A0A387BGX9"/>
<reference evidence="5" key="1">
    <citation type="submission" date="2018-09" db="EMBL/GenBank/DDBJ databases">
        <title>Genome sequencing of strain 2DFWR-13.</title>
        <authorList>
            <person name="Heo J."/>
            <person name="Kim S.-J."/>
            <person name="Kwon S.-W."/>
        </authorList>
    </citation>
    <scope>NUCLEOTIDE SEQUENCE [LARGE SCALE GENOMIC DNA]</scope>
    <source>
        <strain evidence="5">2DFWR-13</strain>
    </source>
</reference>
<dbReference type="Proteomes" id="UP000278886">
    <property type="component" value="Chromosome"/>
</dbReference>
<protein>
    <submittedName>
        <fullName evidence="4">NAD(P)-dependent oxidoreductase</fullName>
    </submittedName>
</protein>
<feature type="domain" description="NAD-dependent epimerase/dehydratase" evidence="3">
    <location>
        <begin position="13"/>
        <end position="156"/>
    </location>
</feature>
<dbReference type="InterPro" id="IPR036291">
    <property type="entry name" value="NAD(P)-bd_dom_sf"/>
</dbReference>
<name>A0A387BGX9_9MICO</name>
<evidence type="ECO:0000256" key="1">
    <source>
        <dbReference type="ARBA" id="ARBA00006484"/>
    </source>
</evidence>
<keyword evidence="2" id="KW-0560">Oxidoreductase</keyword>
<dbReference type="SUPFAM" id="SSF51735">
    <property type="entry name" value="NAD(P)-binding Rossmann-fold domains"/>
    <property type="match status" value="1"/>
</dbReference>
<dbReference type="InterPro" id="IPR051122">
    <property type="entry name" value="SDR_DHRS6-like"/>
</dbReference>
<evidence type="ECO:0000259" key="3">
    <source>
        <dbReference type="Pfam" id="PF01370"/>
    </source>
</evidence>
<sequence>MRTFAERRRRVRVVVTGASGIAGRAVCSLLRERGDTVIAVGTDAGRLASVDAAERMVADLTDADAVRALAADLGPVDAVLHLVGGWRGGDSAEVDAWLRPRLVDSLAHVIAAFEAALTASAGRLAIVSSTAVKPDAEPTSSYARAKADAEGLVAELGDRLGAAGGAATVFVIRSLGEEGTPAAVLAERLAAWLDAPAASVNGARVSLTLR</sequence>
<dbReference type="PRINTS" id="PR00081">
    <property type="entry name" value="GDHRDH"/>
</dbReference>
<organism evidence="4 5">
    <name type="scientific">Protaetiibacter intestinalis</name>
    <dbReference type="NCBI Taxonomy" id="2419774"/>
    <lineage>
        <taxon>Bacteria</taxon>
        <taxon>Bacillati</taxon>
        <taxon>Actinomycetota</taxon>
        <taxon>Actinomycetes</taxon>
        <taxon>Micrococcales</taxon>
        <taxon>Microbacteriaceae</taxon>
        <taxon>Protaetiibacter</taxon>
    </lineage>
</organism>
<dbReference type="GO" id="GO:0016491">
    <property type="term" value="F:oxidoreductase activity"/>
    <property type="evidence" value="ECO:0007669"/>
    <property type="project" value="UniProtKB-KW"/>
</dbReference>
<dbReference type="EMBL" id="CP032630">
    <property type="protein sequence ID" value="AYF97770.1"/>
    <property type="molecule type" value="Genomic_DNA"/>
</dbReference>
<dbReference type="OrthoDB" id="4773823at2"/>
<accession>A0A387BGX9</accession>
<proteinExistence type="inferred from homology"/>
<evidence type="ECO:0000313" key="5">
    <source>
        <dbReference type="Proteomes" id="UP000278886"/>
    </source>
</evidence>
<dbReference type="PANTHER" id="PTHR43477">
    <property type="entry name" value="DIHYDROANTICAPSIN 7-DEHYDROGENASE"/>
    <property type="match status" value="1"/>
</dbReference>
<evidence type="ECO:0000256" key="2">
    <source>
        <dbReference type="ARBA" id="ARBA00023002"/>
    </source>
</evidence>
<dbReference type="PANTHER" id="PTHR43477:SF1">
    <property type="entry name" value="DIHYDROANTICAPSIN 7-DEHYDROGENASE"/>
    <property type="match status" value="1"/>
</dbReference>
<dbReference type="KEGG" id="lyd:D7I47_05545"/>
<dbReference type="Pfam" id="PF01370">
    <property type="entry name" value="Epimerase"/>
    <property type="match status" value="1"/>
</dbReference>
<evidence type="ECO:0000313" key="4">
    <source>
        <dbReference type="EMBL" id="AYF97770.1"/>
    </source>
</evidence>
<dbReference type="InterPro" id="IPR001509">
    <property type="entry name" value="Epimerase_deHydtase"/>
</dbReference>
<gene>
    <name evidence="4" type="ORF">D7I47_05545</name>
</gene>